<dbReference type="InterPro" id="IPR043129">
    <property type="entry name" value="ATPase_NBD"/>
</dbReference>
<dbReference type="InterPro" id="IPR018484">
    <property type="entry name" value="FGGY_N"/>
</dbReference>
<dbReference type="PANTHER" id="PTHR43095">
    <property type="entry name" value="SUGAR KINASE"/>
    <property type="match status" value="1"/>
</dbReference>
<dbReference type="InterPro" id="IPR050406">
    <property type="entry name" value="FGGY_Carb_Kinase"/>
</dbReference>
<comment type="caution">
    <text evidence="4">The sequence shown here is derived from an EMBL/GenBank/DDBJ whole genome shotgun (WGS) entry which is preliminary data.</text>
</comment>
<name>X1MH93_9ZZZZ</name>
<dbReference type="EMBL" id="BARV01016765">
    <property type="protein sequence ID" value="GAI30648.1"/>
    <property type="molecule type" value="Genomic_DNA"/>
</dbReference>
<protein>
    <recommendedName>
        <fullName evidence="3">Carbohydrate kinase FGGY N-terminal domain-containing protein</fullName>
    </recommendedName>
</protein>
<dbReference type="AlphaFoldDB" id="X1MH93"/>
<keyword evidence="2" id="KW-0418">Kinase</keyword>
<gene>
    <name evidence="4" type="ORF">S06H3_28698</name>
</gene>
<sequence length="185" mass="21293">MSNNYILSHDLGTTGLKSCIYRPDGVLIGSKYRAYKTYYPEVGFVEQEPDEWWNNICICTRELIKELQINTSEIECVCMSGHMNGIVLVDKNGDLIRKRTFLWADSRSKKQADYIEKSIGYENFFNITGGGLDTVIYPAAKLLWIKENEPEIYKRIYKVLGTKDYILLKLTGRFLTDYSDASTLV</sequence>
<dbReference type="GO" id="GO:0016301">
    <property type="term" value="F:kinase activity"/>
    <property type="evidence" value="ECO:0007669"/>
    <property type="project" value="UniProtKB-KW"/>
</dbReference>
<evidence type="ECO:0000256" key="1">
    <source>
        <dbReference type="ARBA" id="ARBA00022679"/>
    </source>
</evidence>
<accession>X1MH93</accession>
<feature type="domain" description="Carbohydrate kinase FGGY N-terminal" evidence="3">
    <location>
        <begin position="5"/>
        <end position="183"/>
    </location>
</feature>
<evidence type="ECO:0000259" key="3">
    <source>
        <dbReference type="Pfam" id="PF00370"/>
    </source>
</evidence>
<proteinExistence type="predicted"/>
<dbReference type="PANTHER" id="PTHR43095:SF5">
    <property type="entry name" value="XYLULOSE KINASE"/>
    <property type="match status" value="1"/>
</dbReference>
<evidence type="ECO:0000256" key="2">
    <source>
        <dbReference type="ARBA" id="ARBA00022777"/>
    </source>
</evidence>
<dbReference type="GO" id="GO:0005975">
    <property type="term" value="P:carbohydrate metabolic process"/>
    <property type="evidence" value="ECO:0007669"/>
    <property type="project" value="InterPro"/>
</dbReference>
<reference evidence="4" key="1">
    <citation type="journal article" date="2014" name="Front. Microbiol.">
        <title>High frequency of phylogenetically diverse reductive dehalogenase-homologous genes in deep subseafloor sedimentary metagenomes.</title>
        <authorList>
            <person name="Kawai M."/>
            <person name="Futagami T."/>
            <person name="Toyoda A."/>
            <person name="Takaki Y."/>
            <person name="Nishi S."/>
            <person name="Hori S."/>
            <person name="Arai W."/>
            <person name="Tsubouchi T."/>
            <person name="Morono Y."/>
            <person name="Uchiyama I."/>
            <person name="Ito T."/>
            <person name="Fujiyama A."/>
            <person name="Inagaki F."/>
            <person name="Takami H."/>
        </authorList>
    </citation>
    <scope>NUCLEOTIDE SEQUENCE</scope>
    <source>
        <strain evidence="4">Expedition CK06-06</strain>
    </source>
</reference>
<evidence type="ECO:0000313" key="4">
    <source>
        <dbReference type="EMBL" id="GAI30648.1"/>
    </source>
</evidence>
<dbReference type="Pfam" id="PF00370">
    <property type="entry name" value="FGGY_N"/>
    <property type="match status" value="1"/>
</dbReference>
<dbReference type="SUPFAM" id="SSF53067">
    <property type="entry name" value="Actin-like ATPase domain"/>
    <property type="match status" value="1"/>
</dbReference>
<dbReference type="Gene3D" id="3.30.420.40">
    <property type="match status" value="1"/>
</dbReference>
<organism evidence="4">
    <name type="scientific">marine sediment metagenome</name>
    <dbReference type="NCBI Taxonomy" id="412755"/>
    <lineage>
        <taxon>unclassified sequences</taxon>
        <taxon>metagenomes</taxon>
        <taxon>ecological metagenomes</taxon>
    </lineage>
</organism>
<keyword evidence="1" id="KW-0808">Transferase</keyword>